<evidence type="ECO:0000313" key="1">
    <source>
        <dbReference type="EMBL" id="TKJ40950.1"/>
    </source>
</evidence>
<sequence length="64" mass="7716">MFTLHRRKDVPLEEDEKVVKAMLAMLTANEDESDTWYYEPIEEENEDTGEVWPIAWKFDIYYAL</sequence>
<protein>
    <submittedName>
        <fullName evidence="1">Uncharacterized protein</fullName>
    </submittedName>
</protein>
<dbReference type="AlphaFoldDB" id="A0A532V153"/>
<organism evidence="1 2">
    <name type="scientific">candidate division TA06 bacterium B3_TA06</name>
    <dbReference type="NCBI Taxonomy" id="2012487"/>
    <lineage>
        <taxon>Bacteria</taxon>
        <taxon>Bacteria division TA06</taxon>
    </lineage>
</organism>
<evidence type="ECO:0000313" key="2">
    <source>
        <dbReference type="Proteomes" id="UP000317778"/>
    </source>
</evidence>
<dbReference type="Proteomes" id="UP000317778">
    <property type="component" value="Unassembled WGS sequence"/>
</dbReference>
<proteinExistence type="predicted"/>
<name>A0A532V153_UNCT6</name>
<accession>A0A532V153</accession>
<dbReference type="EMBL" id="NJBO01000015">
    <property type="protein sequence ID" value="TKJ40950.1"/>
    <property type="molecule type" value="Genomic_DNA"/>
</dbReference>
<gene>
    <name evidence="1" type="ORF">CEE36_08775</name>
</gene>
<reference evidence="1 2" key="1">
    <citation type="submission" date="2017-06" db="EMBL/GenBank/DDBJ databases">
        <title>Novel microbial phyla capable of carbon fixation and sulfur reduction in deep-sea sediments.</title>
        <authorList>
            <person name="Huang J."/>
            <person name="Baker B."/>
            <person name="Wang Y."/>
        </authorList>
    </citation>
    <scope>NUCLEOTIDE SEQUENCE [LARGE SCALE GENOMIC DNA]</scope>
    <source>
        <strain evidence="1">B3_TA06</strain>
    </source>
</reference>
<comment type="caution">
    <text evidence="1">The sequence shown here is derived from an EMBL/GenBank/DDBJ whole genome shotgun (WGS) entry which is preliminary data.</text>
</comment>